<sequence length="2250" mass="231642">DGDTPGGDGDTPKGTGTHLGGTGTHPKGRGHTWGGRGDTPGGDAGTPALGTRTPSHKPRPPQGHAPKPRPPPCAPRVRIPAPPLAPAAPRTPYQVLQAAPQALEAAPQRRQLRLQPPQGAPGPAQPLQEPLVPQQQRRGLRQGRGQGSGASRGQGAPGAQGGTRGNRYGTGECREDRWAQGGQGGPGLWGFRGFWGSGRWGWGRSNGRGGVKNDPRGTPDPRGPHGAHPPTRGAPLTWMLGSSSALMASTGSESSLCSPSAGNRDFWRRGQPAPRHAGAAGVAGVAGTHQELQEGFGVAEQRLGQVDDAVQVPTRVRGRGARAGGERQPRARPQPRPQPQQRQQRPPRSPCGTRTRVGGGPGRGGSPRVSGGDIWGESRRLGATGIAGFEGKIRARGIPRIPGFGSHWNPGIWGRPGTPGDSGLGDGRSRGSRGSRGCRGRGSRFSRGFRDSRSWRIPVFPGIRELRDAGNAGAGGFWGSRCSRERPGWGSRGSFISRDSAIPGTAERRSRDLGVPVLPGLSGCGEFGAPSRDLRLHPGIGGCGGAGAEGSRCSRPAFPGIWGSRDRIVPGSLESRDSRGWDFAGIPVLGILGLSEFGDPGIWDPVLGDGVNPGICGSRHREQRALPGMGIPRTPGIRESQNLGLPRLVNPGLGNRGTPGIWGSQIPGLQGFLGWNAGICGFPNLALPGFRGCRNLGLLGSGIEGMRGFVGSRTWLSRDFGAVGIRDSRAWGRWELRDLGDRENQSRSRSRGPPVNGDSSDSRDFGAVGIRDRGIWGSAFVQTAPPRLRGLRAIGGSRNSGFPGSFLGRSGIPGTGSRRPVPAGVGMGWGLRAGGGGGRASCAVPAGNFDAGLSQGRRRRRRHLREPPRGDGQRRGGPSASPVSPKSPPKTPHRPRQPNPAEFTPGQPHACSPPPAAPTRVPGGARPPRAGRCAGAVCGLRRGRSCPWPGATRVDAPGPVGCGACGARGVRGRGATRGHPPRTVESSPSPPHGGRPLSVLPHACPRPALTCHGGTRGSFRGVPTGSGGAGPTRERGGRGRGSAGVALGPAGAHGRTRGAAPTGGVTGVGGASRGDTRSPTRRDTAHGRSHAPRHAATPAAAPSLLNSRSHRRRSPGGTRSRCHPRCHGHSAALPLAGTVATLRAGPHGPGRSPRAVTRSHSLSFSLSHPPHTLSPPRRVPPVTAASPAPPAWGVGRAECPRVRVSPRDARRAARPLYTPREPPPRPPPMTHPESRLFHSATARGERNPPRRPPDTRDPPGTPPDTEGPPRTGRGGAGGGGDRRRCCGVGGRRGAPGAHLGRGGRGEPGAAPSPHRGYRERRRARSGGSGAELALAVPAAGGHRDRCRTWSRAHLDLSRTWTGRTGSGVAPGPGVPGSAPNLARAARGKPGRYRQRDRTWTGSSRNRSRAGIGPALGSARCRRRSRTGTGARSRAGTAGLFAPEPGPHLDQVREGSAPGGVPNRYRGGPDPEQGRGSRSKTGGVPVPLRVPPPLPLARGCGDPPGSDSAPPSGCLTHRDPPGGGGGGKTGGGAVPGGRGRGVGGGATGDTPLDRGHSPGTATPGARGGVVGGSRCPPRGPGRARGGLKGAGGPRWRQRKPRAAAGPPRPPPGPAALRQPPEPPRTPLPPPVPGKSPAGKGESPRDVPLTPPGDPGRILGPRGGQSVATAVATGGPGWGGAGPGRASGGDAGQDVGGTRGGTRGWGGPGGGQRRWQRWGVAGESGVAPPLSLCHCHRVTVTAAVTVSLRGHFEGFGADFLGSAGDLGGPGRGLEPPSGLREEFWGQFGLFWGAPVGLGAAFGGVLGPLLVPFLGLVWGSFGGNLGFGDQFGGFGGIEGCFAAPGRRLGAFFEGWGGFWGSRARFWGRFWGFWGGGALGPRRRGGVALRRGLFKCTSGAWPKESRSDWPILFPPKTCRPRPSFTFRCSDWPAPGEAGNARPMRVLGGAEGAGPGSEGRGWGGGGGSGGGLGSPEGKPRGNGGEMEGFVRGEIEGFVRGWGHPEGKRRGNGGVWLWVWGHLRGNGGEIEGTWRGLGNRGVCEGFVRGWGVWGHLRGNGREIEGTLRGLRGVSICEGFVRGWGHPEGFRKCRGNRGDMEGFVRGLGLGSLWGVWGPSGGGLGSPLWPWGGGPVPPTLLSPVPGGSRGSRDPPVWGEVLPFPSPPPRCPSPPPALPGPPTPISWPGSALPAPPRETGDWGILREFGNSAPQRPRGARTGVRGGFWGDPGGGKGGWGGSRLGKGRKNEGWRGKKLSF</sequence>
<feature type="compositionally biased region" description="Pro residues" evidence="1">
    <location>
        <begin position="60"/>
        <end position="86"/>
    </location>
</feature>
<feature type="compositionally biased region" description="Low complexity" evidence="1">
    <location>
        <begin position="1498"/>
        <end position="1513"/>
    </location>
</feature>
<feature type="compositionally biased region" description="Low complexity" evidence="1">
    <location>
        <begin position="125"/>
        <end position="137"/>
    </location>
</feature>
<feature type="compositionally biased region" description="Low complexity" evidence="1">
    <location>
        <begin position="1043"/>
        <end position="1063"/>
    </location>
</feature>
<feature type="compositionally biased region" description="Low complexity" evidence="1">
    <location>
        <begin position="918"/>
        <end position="928"/>
    </location>
</feature>
<feature type="compositionally biased region" description="Basic and acidic residues" evidence="1">
    <location>
        <begin position="1198"/>
        <end position="1211"/>
    </location>
</feature>
<organism evidence="2 3">
    <name type="scientific">Chloebia gouldiae</name>
    <name type="common">Gouldian finch</name>
    <name type="synonym">Erythrura gouldiae</name>
    <dbReference type="NCBI Taxonomy" id="44316"/>
    <lineage>
        <taxon>Eukaryota</taxon>
        <taxon>Metazoa</taxon>
        <taxon>Chordata</taxon>
        <taxon>Craniata</taxon>
        <taxon>Vertebrata</taxon>
        <taxon>Euteleostomi</taxon>
        <taxon>Archelosauria</taxon>
        <taxon>Archosauria</taxon>
        <taxon>Dinosauria</taxon>
        <taxon>Saurischia</taxon>
        <taxon>Theropoda</taxon>
        <taxon>Coelurosauria</taxon>
        <taxon>Aves</taxon>
        <taxon>Neognathae</taxon>
        <taxon>Neoaves</taxon>
        <taxon>Telluraves</taxon>
        <taxon>Australaves</taxon>
        <taxon>Passeriformes</taxon>
        <taxon>Passeroidea</taxon>
        <taxon>Passeridae</taxon>
        <taxon>Chloebia</taxon>
    </lineage>
</organism>
<feature type="compositionally biased region" description="Basic and acidic residues" evidence="1">
    <location>
        <begin position="1243"/>
        <end position="1257"/>
    </location>
</feature>
<evidence type="ECO:0000313" key="2">
    <source>
        <dbReference type="EMBL" id="RLV63532.1"/>
    </source>
</evidence>
<feature type="region of interest" description="Disordered" evidence="1">
    <location>
        <begin position="848"/>
        <end position="928"/>
    </location>
</feature>
<feature type="compositionally biased region" description="Basic and acidic residues" evidence="1">
    <location>
        <begin position="1074"/>
        <end position="1086"/>
    </location>
</feature>
<feature type="compositionally biased region" description="Low complexity" evidence="1">
    <location>
        <begin position="339"/>
        <end position="356"/>
    </location>
</feature>
<dbReference type="Proteomes" id="UP000276834">
    <property type="component" value="Unassembled WGS sequence"/>
</dbReference>
<feature type="compositionally biased region" description="Gly residues" evidence="1">
    <location>
        <begin position="181"/>
        <end position="210"/>
    </location>
</feature>
<name>A0A3L8Q938_CHLGU</name>
<feature type="compositionally biased region" description="Low complexity" evidence="1">
    <location>
        <begin position="87"/>
        <end position="117"/>
    </location>
</feature>
<feature type="region of interest" description="Disordered" evidence="1">
    <location>
        <begin position="791"/>
        <end position="820"/>
    </location>
</feature>
<feature type="region of interest" description="Disordered" evidence="1">
    <location>
        <begin position="409"/>
        <end position="447"/>
    </location>
</feature>
<feature type="compositionally biased region" description="Basic residues" evidence="1">
    <location>
        <begin position="430"/>
        <end position="444"/>
    </location>
</feature>
<feature type="compositionally biased region" description="Basic residues" evidence="1">
    <location>
        <begin position="1315"/>
        <end position="1324"/>
    </location>
</feature>
<feature type="non-terminal residue" evidence="2">
    <location>
        <position position="1"/>
    </location>
</feature>
<feature type="region of interest" description="Disordered" evidence="1">
    <location>
        <begin position="1141"/>
        <end position="1331"/>
    </location>
</feature>
<feature type="compositionally biased region" description="Gly residues" evidence="1">
    <location>
        <begin position="1581"/>
        <end position="1591"/>
    </location>
</feature>
<feature type="region of interest" description="Disordered" evidence="1">
    <location>
        <begin position="1360"/>
        <end position="1710"/>
    </location>
</feature>
<feature type="non-terminal residue" evidence="2">
    <location>
        <position position="2250"/>
    </location>
</feature>
<feature type="compositionally biased region" description="Gly residues" evidence="1">
    <location>
        <begin position="31"/>
        <end position="44"/>
    </location>
</feature>
<accession>A0A3L8Q938</accession>
<feature type="compositionally biased region" description="Basic and acidic residues" evidence="1">
    <location>
        <begin position="211"/>
        <end position="223"/>
    </location>
</feature>
<feature type="compositionally biased region" description="Gly residues" evidence="1">
    <location>
        <begin position="1944"/>
        <end position="1980"/>
    </location>
</feature>
<feature type="region of interest" description="Disordered" evidence="1">
    <location>
        <begin position="309"/>
        <end position="377"/>
    </location>
</feature>
<feature type="region of interest" description="Disordered" evidence="1">
    <location>
        <begin position="249"/>
        <end position="282"/>
    </location>
</feature>
<feature type="compositionally biased region" description="Low complexity" evidence="1">
    <location>
        <begin position="1094"/>
        <end position="1107"/>
    </location>
</feature>
<feature type="region of interest" description="Disordered" evidence="1">
    <location>
        <begin position="970"/>
        <end position="995"/>
    </location>
</feature>
<feature type="compositionally biased region" description="Gly residues" evidence="1">
    <location>
        <begin position="2214"/>
        <end position="2234"/>
    </location>
</feature>
<feature type="compositionally biased region" description="Low complexity" evidence="1">
    <location>
        <begin position="1426"/>
        <end position="1438"/>
    </location>
</feature>
<reference evidence="2 3" key="1">
    <citation type="journal article" date="2018" name="Proc. R. Soc. B">
        <title>A non-coding region near Follistatin controls head colour polymorphism in the Gouldian finch.</title>
        <authorList>
            <person name="Toomey M.B."/>
            <person name="Marques C.I."/>
            <person name="Andrade P."/>
            <person name="Araujo P.M."/>
            <person name="Sabatino S."/>
            <person name="Gazda M.A."/>
            <person name="Afonso S."/>
            <person name="Lopes R.J."/>
            <person name="Corbo J.C."/>
            <person name="Carneiro M."/>
        </authorList>
    </citation>
    <scope>NUCLEOTIDE SEQUENCE [LARGE SCALE GENOMIC DNA]</scope>
    <source>
        <strain evidence="2">Red01</strain>
        <tissue evidence="2">Muscle</tissue>
    </source>
</reference>
<feature type="compositionally biased region" description="Low complexity" evidence="1">
    <location>
        <begin position="1158"/>
        <end position="1186"/>
    </location>
</feature>
<gene>
    <name evidence="2" type="ORF">DV515_00018177</name>
</gene>
<feature type="compositionally biased region" description="Pro residues" evidence="1">
    <location>
        <begin position="2155"/>
        <end position="2176"/>
    </location>
</feature>
<feature type="compositionally biased region" description="Gly residues" evidence="1">
    <location>
        <begin position="1287"/>
        <end position="1306"/>
    </location>
</feature>
<feature type="compositionally biased region" description="Basic residues" evidence="1">
    <location>
        <begin position="1108"/>
        <end position="1128"/>
    </location>
</feature>
<feature type="region of interest" description="Disordered" evidence="1">
    <location>
        <begin position="1943"/>
        <end position="1980"/>
    </location>
</feature>
<feature type="region of interest" description="Disordered" evidence="1">
    <location>
        <begin position="2136"/>
        <end position="2250"/>
    </location>
</feature>
<feature type="region of interest" description="Disordered" evidence="1">
    <location>
        <begin position="741"/>
        <end position="765"/>
    </location>
</feature>
<feature type="compositionally biased region" description="Pro residues" evidence="1">
    <location>
        <begin position="1220"/>
        <end position="1230"/>
    </location>
</feature>
<feature type="compositionally biased region" description="Gly residues" evidence="1">
    <location>
        <begin position="1520"/>
        <end position="1546"/>
    </location>
</feature>
<comment type="caution">
    <text evidence="2">The sequence shown here is derived from an EMBL/GenBank/DDBJ whole genome shotgun (WGS) entry which is preliminary data.</text>
</comment>
<feature type="compositionally biased region" description="Polar residues" evidence="1">
    <location>
        <begin position="249"/>
        <end position="261"/>
    </location>
</feature>
<feature type="compositionally biased region" description="Basic residues" evidence="1">
    <location>
        <begin position="970"/>
        <end position="980"/>
    </location>
</feature>
<evidence type="ECO:0000313" key="3">
    <source>
        <dbReference type="Proteomes" id="UP000276834"/>
    </source>
</evidence>
<feature type="compositionally biased region" description="Gly residues" evidence="1">
    <location>
        <begin position="1672"/>
        <end position="1710"/>
    </location>
</feature>
<dbReference type="EMBL" id="QUSF01002578">
    <property type="protein sequence ID" value="RLV63532.1"/>
    <property type="molecule type" value="Genomic_DNA"/>
</dbReference>
<feature type="region of interest" description="Disordered" evidence="1">
    <location>
        <begin position="1"/>
        <end position="234"/>
    </location>
</feature>
<proteinExistence type="predicted"/>
<feature type="compositionally biased region" description="Pro residues" evidence="1">
    <location>
        <begin position="1605"/>
        <end position="1632"/>
    </location>
</feature>
<protein>
    <submittedName>
        <fullName evidence="2">Uncharacterized protein</fullName>
    </submittedName>
</protein>
<feature type="region of interest" description="Disordered" evidence="1">
    <location>
        <begin position="1008"/>
        <end position="1129"/>
    </location>
</feature>
<feature type="compositionally biased region" description="Basic and acidic residues" evidence="1">
    <location>
        <begin position="865"/>
        <end position="874"/>
    </location>
</feature>
<keyword evidence="3" id="KW-1185">Reference proteome</keyword>
<feature type="compositionally biased region" description="Gly residues" evidence="1">
    <location>
        <begin position="142"/>
        <end position="164"/>
    </location>
</feature>
<evidence type="ECO:0000256" key="1">
    <source>
        <dbReference type="SAM" id="MobiDB-lite"/>
    </source>
</evidence>